<feature type="transmembrane region" description="Helical" evidence="6">
    <location>
        <begin position="236"/>
        <end position="262"/>
    </location>
</feature>
<dbReference type="Proteomes" id="UP000654913">
    <property type="component" value="Chromosome 5"/>
</dbReference>
<evidence type="ECO:0000313" key="8">
    <source>
        <dbReference type="EMBL" id="BCS26929.1"/>
    </source>
</evidence>
<dbReference type="Pfam" id="PF20684">
    <property type="entry name" value="Fung_rhodopsin"/>
    <property type="match status" value="1"/>
</dbReference>
<evidence type="ECO:0000259" key="7">
    <source>
        <dbReference type="Pfam" id="PF20684"/>
    </source>
</evidence>
<feature type="transmembrane region" description="Helical" evidence="6">
    <location>
        <begin position="82"/>
        <end position="105"/>
    </location>
</feature>
<dbReference type="OrthoDB" id="10017208at2759"/>
<organism evidence="8 9">
    <name type="scientific">Aspergillus puulaauensis</name>
    <dbReference type="NCBI Taxonomy" id="1220207"/>
    <lineage>
        <taxon>Eukaryota</taxon>
        <taxon>Fungi</taxon>
        <taxon>Dikarya</taxon>
        <taxon>Ascomycota</taxon>
        <taxon>Pezizomycotina</taxon>
        <taxon>Eurotiomycetes</taxon>
        <taxon>Eurotiomycetidae</taxon>
        <taxon>Eurotiales</taxon>
        <taxon>Aspergillaceae</taxon>
        <taxon>Aspergillus</taxon>
    </lineage>
</organism>
<dbReference type="GeneID" id="64976934"/>
<sequence>MAVKVTPGQLEAGTITVLVLAWTFTILRFVARRLRRVGLGTDDYLLIASLVRIVFAMIRHGMGRDTGPDLSAHDELMVKQLLYVFEIFYVIDLLLIKLSILFMYRRIFTDVSRFFRVGARICGGIVVAWALAFVPAATFQCTPVSKAWDSDKEGHCIDLRVGFICVAIPNILTDIAILVLPVHVCWNLAGRVLYRLSICGIFLLGAFVIGVSIYRFTLLFLYSPENVPGTIAPSTIWSVIECAVAIICACLPNLMPLVRLVWSSCHCSRQSHDRELPDPPEHRNDGTVALNKKHGVNGSMASVNVAGSGAGSNDSAARGMVSVEQVFV</sequence>
<evidence type="ECO:0000313" key="9">
    <source>
        <dbReference type="Proteomes" id="UP000654913"/>
    </source>
</evidence>
<dbReference type="PANTHER" id="PTHR33048">
    <property type="entry name" value="PTH11-LIKE INTEGRAL MEMBRANE PROTEIN (AFU_ORTHOLOGUE AFUA_5G11245)"/>
    <property type="match status" value="1"/>
</dbReference>
<dbReference type="InterPro" id="IPR049326">
    <property type="entry name" value="Rhodopsin_dom_fungi"/>
</dbReference>
<keyword evidence="9" id="KW-1185">Reference proteome</keyword>
<keyword evidence="2 6" id="KW-0812">Transmembrane</keyword>
<name>A0A7R7XSY9_9EURO</name>
<feature type="transmembrane region" description="Helical" evidence="6">
    <location>
        <begin position="43"/>
        <end position="62"/>
    </location>
</feature>
<dbReference type="GO" id="GO:0016020">
    <property type="term" value="C:membrane"/>
    <property type="evidence" value="ECO:0007669"/>
    <property type="project" value="UniProtKB-SubCell"/>
</dbReference>
<feature type="transmembrane region" description="Helical" evidence="6">
    <location>
        <begin position="117"/>
        <end position="139"/>
    </location>
</feature>
<feature type="transmembrane region" description="Helical" evidence="6">
    <location>
        <begin position="192"/>
        <end position="216"/>
    </location>
</feature>
<comment type="subcellular location">
    <subcellularLocation>
        <location evidence="1">Membrane</location>
        <topology evidence="1">Multi-pass membrane protein</topology>
    </subcellularLocation>
</comment>
<dbReference type="KEGG" id="apuu:APUU_51640S"/>
<accession>A0A7R7XSY9</accession>
<dbReference type="PANTHER" id="PTHR33048:SF47">
    <property type="entry name" value="INTEGRAL MEMBRANE PROTEIN-RELATED"/>
    <property type="match status" value="1"/>
</dbReference>
<reference evidence="8" key="2">
    <citation type="submission" date="2021-02" db="EMBL/GenBank/DDBJ databases">
        <title>Aspergillus puulaauensis MK2 genome sequence.</title>
        <authorList>
            <person name="Futagami T."/>
            <person name="Mori K."/>
            <person name="Kadooka C."/>
            <person name="Tanaka T."/>
        </authorList>
    </citation>
    <scope>NUCLEOTIDE SEQUENCE</scope>
    <source>
        <strain evidence="8">MK2</strain>
    </source>
</reference>
<proteinExistence type="inferred from homology"/>
<evidence type="ECO:0000256" key="4">
    <source>
        <dbReference type="ARBA" id="ARBA00023136"/>
    </source>
</evidence>
<evidence type="ECO:0000256" key="2">
    <source>
        <dbReference type="ARBA" id="ARBA00022692"/>
    </source>
</evidence>
<evidence type="ECO:0000256" key="3">
    <source>
        <dbReference type="ARBA" id="ARBA00022989"/>
    </source>
</evidence>
<feature type="transmembrane region" description="Helical" evidence="6">
    <location>
        <begin position="159"/>
        <end position="180"/>
    </location>
</feature>
<dbReference type="InterPro" id="IPR052337">
    <property type="entry name" value="SAT4-like"/>
</dbReference>
<feature type="domain" description="Rhodopsin" evidence="7">
    <location>
        <begin position="27"/>
        <end position="259"/>
    </location>
</feature>
<evidence type="ECO:0000256" key="1">
    <source>
        <dbReference type="ARBA" id="ARBA00004141"/>
    </source>
</evidence>
<dbReference type="RefSeq" id="XP_041559123.1">
    <property type="nucleotide sequence ID" value="XM_041706770.1"/>
</dbReference>
<protein>
    <recommendedName>
        <fullName evidence="7">Rhodopsin domain-containing protein</fullName>
    </recommendedName>
</protein>
<feature type="transmembrane region" description="Helical" evidence="6">
    <location>
        <begin position="12"/>
        <end position="31"/>
    </location>
</feature>
<keyword evidence="4 6" id="KW-0472">Membrane</keyword>
<dbReference type="AlphaFoldDB" id="A0A7R7XSY9"/>
<evidence type="ECO:0000256" key="5">
    <source>
        <dbReference type="ARBA" id="ARBA00038359"/>
    </source>
</evidence>
<evidence type="ECO:0000256" key="6">
    <source>
        <dbReference type="SAM" id="Phobius"/>
    </source>
</evidence>
<reference evidence="8" key="1">
    <citation type="submission" date="2021-01" db="EMBL/GenBank/DDBJ databases">
        <authorList>
            <consortium name="Aspergillus puulaauensis MK2 genome sequencing consortium"/>
            <person name="Kazuki M."/>
            <person name="Futagami T."/>
        </authorList>
    </citation>
    <scope>NUCLEOTIDE SEQUENCE</scope>
    <source>
        <strain evidence="8">MK2</strain>
    </source>
</reference>
<comment type="similarity">
    <text evidence="5">Belongs to the SAT4 family.</text>
</comment>
<gene>
    <name evidence="8" type="ORF">APUU_51640S</name>
</gene>
<dbReference type="EMBL" id="AP024447">
    <property type="protein sequence ID" value="BCS26929.1"/>
    <property type="molecule type" value="Genomic_DNA"/>
</dbReference>
<keyword evidence="3 6" id="KW-1133">Transmembrane helix</keyword>